<feature type="region of interest" description="Disordered" evidence="1">
    <location>
        <begin position="923"/>
        <end position="944"/>
    </location>
</feature>
<dbReference type="PANTHER" id="PTHR37535:SF3">
    <property type="entry name" value="FLUG DOMAIN-CONTAINING PROTEIN"/>
    <property type="match status" value="1"/>
</dbReference>
<proteinExistence type="predicted"/>
<protein>
    <submittedName>
        <fullName evidence="2">Uncharacterized protein</fullName>
    </submittedName>
</protein>
<feature type="region of interest" description="Disordered" evidence="1">
    <location>
        <begin position="687"/>
        <end position="737"/>
    </location>
</feature>
<evidence type="ECO:0000313" key="2">
    <source>
        <dbReference type="EMBL" id="KAH9840801.1"/>
    </source>
</evidence>
<dbReference type="EMBL" id="JADCUA010000004">
    <property type="protein sequence ID" value="KAH9840801.1"/>
    <property type="molecule type" value="Genomic_DNA"/>
</dbReference>
<name>A0ABQ8KQ98_9APHY</name>
<dbReference type="RefSeq" id="XP_047782267.1">
    <property type="nucleotide sequence ID" value="XM_047922811.1"/>
</dbReference>
<comment type="caution">
    <text evidence="2">The sequence shown here is derived from an EMBL/GenBank/DDBJ whole genome shotgun (WGS) entry which is preliminary data.</text>
</comment>
<reference evidence="2 3" key="1">
    <citation type="journal article" date="2021" name="Environ. Microbiol.">
        <title>Gene family expansions and transcriptome signatures uncover fungal adaptations to wood decay.</title>
        <authorList>
            <person name="Hage H."/>
            <person name="Miyauchi S."/>
            <person name="Viragh M."/>
            <person name="Drula E."/>
            <person name="Min B."/>
            <person name="Chaduli D."/>
            <person name="Navarro D."/>
            <person name="Favel A."/>
            <person name="Norest M."/>
            <person name="Lesage-Meessen L."/>
            <person name="Balint B."/>
            <person name="Merenyi Z."/>
            <person name="de Eugenio L."/>
            <person name="Morin E."/>
            <person name="Martinez A.T."/>
            <person name="Baldrian P."/>
            <person name="Stursova M."/>
            <person name="Martinez M.J."/>
            <person name="Novotny C."/>
            <person name="Magnuson J.K."/>
            <person name="Spatafora J.W."/>
            <person name="Maurice S."/>
            <person name="Pangilinan J."/>
            <person name="Andreopoulos W."/>
            <person name="LaButti K."/>
            <person name="Hundley H."/>
            <person name="Na H."/>
            <person name="Kuo A."/>
            <person name="Barry K."/>
            <person name="Lipzen A."/>
            <person name="Henrissat B."/>
            <person name="Riley R."/>
            <person name="Ahrendt S."/>
            <person name="Nagy L.G."/>
            <person name="Grigoriev I.V."/>
            <person name="Martin F."/>
            <person name="Rosso M.N."/>
        </authorList>
    </citation>
    <scope>NUCLEOTIDE SEQUENCE [LARGE SCALE GENOMIC DNA]</scope>
    <source>
        <strain evidence="2 3">CIRM-BRFM 1785</strain>
    </source>
</reference>
<keyword evidence="3" id="KW-1185">Reference proteome</keyword>
<evidence type="ECO:0000256" key="1">
    <source>
        <dbReference type="SAM" id="MobiDB-lite"/>
    </source>
</evidence>
<feature type="compositionally biased region" description="Low complexity" evidence="1">
    <location>
        <begin position="923"/>
        <end position="934"/>
    </location>
</feature>
<dbReference type="PANTHER" id="PTHR37535">
    <property type="entry name" value="FLUG DOMAIN PROTEIN"/>
    <property type="match status" value="1"/>
</dbReference>
<dbReference type="GeneID" id="72003543"/>
<sequence length="992" mass="110378">MPTVSRALAEESANGAYTGPVVRNPLAPVPKASGKLGRGMLALRDRLNRTLNDPEARDAEMKEVEAILNEAQPYLSPSLTRGFRNLLETWELIVPSIAGRPIPQEELWNVDIVAKYAREYLVIRFRNTEGRDGQQYVKATTLQYWRTILAQCVVKYTSDTEGKRCGGRLLAAGGLYTELETQVNHLIVKYQLDRHLEPKEYYGRNEFQLVIQKAIETATLDDVFMRLQTLCAMAFGFAAGPRASTLAPCAPEYAERGLYPKLEDIRLFRENGGITVHFHAKHFKGANGPGNGKEQHLVFSAAENWYNVVFELSVWLCQCLIYRGALYYKTAEELMAGKEAEVLIRPEFKTQPLFTAGEPGGREGNLTDPVPQTAGAMSNNISHLCQLAGLKSSGMYAFRRTTIDGFAREISVDIASAIAGHDQDVQAVFKKHYWRGVENIPLLAIRLGEMKGPNSAMAEAATKQQMFTSAAVRCLVTQRAREAAGYEAPQRQAAKAAQQLSDEALQAIKEDPEMEQASREIERGWDIMYALFPGGARGYRDDLVEDKGRVFRLRQDLQPLSSTTEEALNDAEAILFAAVDKRHKIEKKLKKKARSVELKARLHAEHTGVLSYDTAENRLDAIESFKQPMSTLRNILEANRKGVAGVIDPSMLRFTSETWDSMEDEEDAEVEDITGSMAKFEKHLRFYSKPNPKGKQPAEESQQMTPPSEFAEPDGESSDMIGFQPPEGGISDKPFDAAETTGNIVEGGEMDVSEVRVQFMDYVLKPVREYRAMRTYWQKDGKCLSCQAYIHDDARMNKQWTRFTNLSRHIQEKHNPWAELEQHMYLPDGQFGCPLKACDFEAKSIKLVREHCLKGCEHSKEFRAIKEEHDGYRMARNEAGAAWKAKKKGMSDKAVAETGASNLDTVAESIQAAQAPVSTEAPVVGAPAAAGHSAKASHQKANHGDLSLEERLAAAQSTLPLDVKSTCEQLQQLDVNALLSLGCKVSSHLCAC</sequence>
<dbReference type="Proteomes" id="UP000814176">
    <property type="component" value="Unassembled WGS sequence"/>
</dbReference>
<organism evidence="2 3">
    <name type="scientific">Rhodofomes roseus</name>
    <dbReference type="NCBI Taxonomy" id="34475"/>
    <lineage>
        <taxon>Eukaryota</taxon>
        <taxon>Fungi</taxon>
        <taxon>Dikarya</taxon>
        <taxon>Basidiomycota</taxon>
        <taxon>Agaricomycotina</taxon>
        <taxon>Agaricomycetes</taxon>
        <taxon>Polyporales</taxon>
        <taxon>Rhodofomes</taxon>
    </lineage>
</organism>
<evidence type="ECO:0000313" key="3">
    <source>
        <dbReference type="Proteomes" id="UP000814176"/>
    </source>
</evidence>
<accession>A0ABQ8KQ98</accession>
<gene>
    <name evidence="2" type="ORF">C8Q71DRAFT_741315</name>
</gene>